<dbReference type="InterPro" id="IPR013324">
    <property type="entry name" value="RNA_pol_sigma_r3/r4-like"/>
</dbReference>
<dbReference type="InterPro" id="IPR013325">
    <property type="entry name" value="RNA_pol_sigma_r2"/>
</dbReference>
<dbReference type="InterPro" id="IPR013249">
    <property type="entry name" value="RNA_pol_sigma70_r4_t2"/>
</dbReference>
<evidence type="ECO:0000259" key="7">
    <source>
        <dbReference type="Pfam" id="PF08281"/>
    </source>
</evidence>
<keyword evidence="9" id="KW-1185">Reference proteome</keyword>
<keyword evidence="2" id="KW-0805">Transcription regulation</keyword>
<dbReference type="InterPro" id="IPR014284">
    <property type="entry name" value="RNA_pol_sigma-70_dom"/>
</dbReference>
<accession>A0A4Q9DUZ2</accession>
<dbReference type="EMBL" id="SIRE01000007">
    <property type="protein sequence ID" value="TBL79398.1"/>
    <property type="molecule type" value="Genomic_DNA"/>
</dbReference>
<dbReference type="Pfam" id="PF04542">
    <property type="entry name" value="Sigma70_r2"/>
    <property type="match status" value="1"/>
</dbReference>
<dbReference type="PANTHER" id="PTHR43133:SF8">
    <property type="entry name" value="RNA POLYMERASE SIGMA FACTOR HI_1459-RELATED"/>
    <property type="match status" value="1"/>
</dbReference>
<feature type="domain" description="RNA polymerase sigma-70 region 2" evidence="6">
    <location>
        <begin position="64"/>
        <end position="129"/>
    </location>
</feature>
<evidence type="ECO:0000313" key="9">
    <source>
        <dbReference type="Proteomes" id="UP000293142"/>
    </source>
</evidence>
<evidence type="ECO:0000256" key="4">
    <source>
        <dbReference type="ARBA" id="ARBA00023125"/>
    </source>
</evidence>
<dbReference type="SUPFAM" id="SSF88659">
    <property type="entry name" value="Sigma3 and sigma4 domains of RNA polymerase sigma factors"/>
    <property type="match status" value="1"/>
</dbReference>
<dbReference type="InterPro" id="IPR036388">
    <property type="entry name" value="WH-like_DNA-bd_sf"/>
</dbReference>
<keyword evidence="4" id="KW-0238">DNA-binding</keyword>
<reference evidence="8 9" key="1">
    <citation type="submission" date="2019-02" db="EMBL/GenBank/DDBJ databases">
        <title>Paenibacillus sp. nov., isolated from surface-sterilized tissue of Thalictrum simplex L.</title>
        <authorList>
            <person name="Tuo L."/>
        </authorList>
    </citation>
    <scope>NUCLEOTIDE SEQUENCE [LARGE SCALE GENOMIC DNA]</scope>
    <source>
        <strain evidence="8 9">N2SHLJ1</strain>
    </source>
</reference>
<evidence type="ECO:0000256" key="3">
    <source>
        <dbReference type="ARBA" id="ARBA00023082"/>
    </source>
</evidence>
<dbReference type="AlphaFoldDB" id="A0A4Q9DUZ2"/>
<dbReference type="NCBIfam" id="TIGR02937">
    <property type="entry name" value="sigma70-ECF"/>
    <property type="match status" value="1"/>
</dbReference>
<dbReference type="GO" id="GO:0003677">
    <property type="term" value="F:DNA binding"/>
    <property type="evidence" value="ECO:0007669"/>
    <property type="project" value="UniProtKB-KW"/>
</dbReference>
<comment type="caution">
    <text evidence="8">The sequence shown here is derived from an EMBL/GenBank/DDBJ whole genome shotgun (WGS) entry which is preliminary data.</text>
</comment>
<organism evidence="8 9">
    <name type="scientific">Paenibacillus thalictri</name>
    <dbReference type="NCBI Taxonomy" id="2527873"/>
    <lineage>
        <taxon>Bacteria</taxon>
        <taxon>Bacillati</taxon>
        <taxon>Bacillota</taxon>
        <taxon>Bacilli</taxon>
        <taxon>Bacillales</taxon>
        <taxon>Paenibacillaceae</taxon>
        <taxon>Paenibacillus</taxon>
    </lineage>
</organism>
<dbReference type="Pfam" id="PF08281">
    <property type="entry name" value="Sigma70_r4_2"/>
    <property type="match status" value="1"/>
</dbReference>
<evidence type="ECO:0000256" key="1">
    <source>
        <dbReference type="ARBA" id="ARBA00010641"/>
    </source>
</evidence>
<keyword evidence="5" id="KW-0804">Transcription</keyword>
<evidence type="ECO:0000313" key="8">
    <source>
        <dbReference type="EMBL" id="TBL79398.1"/>
    </source>
</evidence>
<comment type="similarity">
    <text evidence="1">Belongs to the sigma-70 factor family. ECF subfamily.</text>
</comment>
<evidence type="ECO:0000256" key="5">
    <source>
        <dbReference type="ARBA" id="ARBA00023163"/>
    </source>
</evidence>
<dbReference type="PANTHER" id="PTHR43133">
    <property type="entry name" value="RNA POLYMERASE ECF-TYPE SIGMA FACTO"/>
    <property type="match status" value="1"/>
</dbReference>
<protein>
    <submittedName>
        <fullName evidence="8">RNA polymerase sigma factor</fullName>
    </submittedName>
</protein>
<evidence type="ECO:0000259" key="6">
    <source>
        <dbReference type="Pfam" id="PF04542"/>
    </source>
</evidence>
<dbReference type="Gene3D" id="1.10.1740.10">
    <property type="match status" value="1"/>
</dbReference>
<dbReference type="GO" id="GO:0006352">
    <property type="term" value="P:DNA-templated transcription initiation"/>
    <property type="evidence" value="ECO:0007669"/>
    <property type="project" value="InterPro"/>
</dbReference>
<dbReference type="SUPFAM" id="SSF88946">
    <property type="entry name" value="Sigma2 domain of RNA polymerase sigma factors"/>
    <property type="match status" value="1"/>
</dbReference>
<feature type="domain" description="RNA polymerase sigma factor 70 region 4 type 2" evidence="7">
    <location>
        <begin position="155"/>
        <end position="207"/>
    </location>
</feature>
<gene>
    <name evidence="8" type="ORF">EYB31_10800</name>
</gene>
<dbReference type="InterPro" id="IPR039425">
    <property type="entry name" value="RNA_pol_sigma-70-like"/>
</dbReference>
<keyword evidence="3" id="KW-0731">Sigma factor</keyword>
<proteinExistence type="inferred from homology"/>
<dbReference type="InterPro" id="IPR007627">
    <property type="entry name" value="RNA_pol_sigma70_r2"/>
</dbReference>
<dbReference type="OrthoDB" id="2732687at2"/>
<dbReference type="Gene3D" id="1.10.10.10">
    <property type="entry name" value="Winged helix-like DNA-binding domain superfamily/Winged helix DNA-binding domain"/>
    <property type="match status" value="1"/>
</dbReference>
<dbReference type="Proteomes" id="UP000293142">
    <property type="component" value="Unassembled WGS sequence"/>
</dbReference>
<evidence type="ECO:0000256" key="2">
    <source>
        <dbReference type="ARBA" id="ARBA00023015"/>
    </source>
</evidence>
<name>A0A4Q9DUZ2_9BACL</name>
<sequence>MHFLANKSTKKKFGPRTGLCHIIGTPAVIHVKISERGSKSVEYNERELIDKVRQGDLASFEPIIRTYQNRLFSFCCYMLGDRQEAEDAVQEIYVKAYRGLAAYRHEFFMAWLYKIAANHCRTVLGRRKRWLNLLPLLRAESREHNTEHTYAGGMEAAMQLLDGLSAADKEILILRVVEDQPFENISRILEITSAAARKRFERVKTKLKKKLSEGGGSLYGTRCEVE</sequence>
<dbReference type="GO" id="GO:0016987">
    <property type="term" value="F:sigma factor activity"/>
    <property type="evidence" value="ECO:0007669"/>
    <property type="project" value="UniProtKB-KW"/>
</dbReference>